<dbReference type="AlphaFoldDB" id="A0A1H9AE91"/>
<evidence type="ECO:0008006" key="5">
    <source>
        <dbReference type="Google" id="ProtNLM"/>
    </source>
</evidence>
<feature type="region of interest" description="Disordered" evidence="1">
    <location>
        <begin position="1"/>
        <end position="24"/>
    </location>
</feature>
<reference evidence="4" key="1">
    <citation type="submission" date="2016-10" db="EMBL/GenBank/DDBJ databases">
        <authorList>
            <person name="Varghese N."/>
            <person name="Submissions S."/>
        </authorList>
    </citation>
    <scope>NUCLEOTIDE SEQUENCE [LARGE SCALE GENOMIC DNA]</scope>
    <source>
        <strain evidence="4">DSM 44437</strain>
    </source>
</reference>
<feature type="transmembrane region" description="Helical" evidence="2">
    <location>
        <begin position="343"/>
        <end position="365"/>
    </location>
</feature>
<evidence type="ECO:0000313" key="3">
    <source>
        <dbReference type="EMBL" id="SEP74817.1"/>
    </source>
</evidence>
<dbReference type="EMBL" id="FOFV01000001">
    <property type="protein sequence ID" value="SEP74817.1"/>
    <property type="molecule type" value="Genomic_DNA"/>
</dbReference>
<feature type="transmembrane region" description="Helical" evidence="2">
    <location>
        <begin position="121"/>
        <end position="143"/>
    </location>
</feature>
<keyword evidence="4" id="KW-1185">Reference proteome</keyword>
<feature type="transmembrane region" description="Helical" evidence="2">
    <location>
        <begin position="449"/>
        <end position="467"/>
    </location>
</feature>
<proteinExistence type="predicted"/>
<evidence type="ECO:0000256" key="2">
    <source>
        <dbReference type="SAM" id="Phobius"/>
    </source>
</evidence>
<feature type="transmembrane region" description="Helical" evidence="2">
    <location>
        <begin position="716"/>
        <end position="737"/>
    </location>
</feature>
<feature type="transmembrane region" description="Helical" evidence="2">
    <location>
        <begin position="400"/>
        <end position="418"/>
    </location>
</feature>
<evidence type="ECO:0000256" key="1">
    <source>
        <dbReference type="SAM" id="MobiDB-lite"/>
    </source>
</evidence>
<keyword evidence="2" id="KW-1133">Transmembrane helix</keyword>
<evidence type="ECO:0000313" key="4">
    <source>
        <dbReference type="Proteomes" id="UP000199503"/>
    </source>
</evidence>
<dbReference type="Proteomes" id="UP000199503">
    <property type="component" value="Unassembled WGS sequence"/>
</dbReference>
<feature type="transmembrane region" description="Helical" evidence="2">
    <location>
        <begin position="371"/>
        <end position="388"/>
    </location>
</feature>
<sequence>MTLTEPRAADRSGAADPGEGVQAGSRSRWTGIFTVAGIVAFVAVVAQLPLIRNRIFYYWDDSAAAFLPHWYRIGELLRQGDWPTLMPESWMGGNYASEAMLGLWNPVSLGNYVVVSLLPDVAVAATFVKTEFLVLLAVGVYLLAREYGAARGAAAVVATALPFSGYTLFFDASAWVAGLMAFAWLPWVWWAARRFATGKSNPIWLLVFGYLAMTVGNPYGALGVVFILLGVALELVVRRNWRKLGHLVVAGGLVGASSLVVFFPLLGSAAVTWRTDNSIRNDGFLVPNLADLLGMSAPTFQAQFNTWTGSWISFPITYLAWFVVPLVPWLAWSVLRDRWRDYLGLYVFAGIYLLLLIGPSNLWLFRWPARLLEYFYLPLSVVVALLLTRGFQTSAWRVRAVLTGVLVGLGFYLSVASTPMAWRWHGLATVVVLVLLGAVLYAARSKPKLVAVALVFGTAATLGLQVAHYRGNLNVNPWNFPHNVAEMKQNFDERYQGNTLLVADLGVLEKNAGGISPETSWQHALFGSQWEIAGVDALNSYTGLGYSAFSETFCMNYFGGTCPAAYNALWKNAGSFSTPLADAVRLQTVVVANGYVKENGPERIPPGWSLQERNSVVTVLKRDAPLPFEGSRLSYASPGVQVSSAASTGFEGERVSYRGSGKVLFAALAWPGWTATVDGKDVKVEQGPAGLIQLDLPASSGESTMELTFSPPGLGFGWKLLVGALVLGLAHALFVAVTSRRRSRTSSQD</sequence>
<feature type="transmembrane region" description="Helical" evidence="2">
    <location>
        <begin position="424"/>
        <end position="442"/>
    </location>
</feature>
<accession>A0A1H9AE91</accession>
<name>A0A1H9AE91_9PSEU</name>
<feature type="transmembrane region" description="Helical" evidence="2">
    <location>
        <begin position="32"/>
        <end position="51"/>
    </location>
</feature>
<keyword evidence="2" id="KW-0812">Transmembrane</keyword>
<keyword evidence="2" id="KW-0472">Membrane</keyword>
<feature type="transmembrane region" description="Helical" evidence="2">
    <location>
        <begin position="244"/>
        <end position="273"/>
    </location>
</feature>
<feature type="transmembrane region" description="Helical" evidence="2">
    <location>
        <begin position="204"/>
        <end position="232"/>
    </location>
</feature>
<gene>
    <name evidence="3" type="ORF">SAMN04488000_101123</name>
</gene>
<protein>
    <recommendedName>
        <fullName evidence="5">Membrane protein YfhO</fullName>
    </recommendedName>
</protein>
<feature type="transmembrane region" description="Helical" evidence="2">
    <location>
        <begin position="310"/>
        <end position="331"/>
    </location>
</feature>
<organism evidence="3 4">
    <name type="scientific">Lentzea albida</name>
    <dbReference type="NCBI Taxonomy" id="65499"/>
    <lineage>
        <taxon>Bacteria</taxon>
        <taxon>Bacillati</taxon>
        <taxon>Actinomycetota</taxon>
        <taxon>Actinomycetes</taxon>
        <taxon>Pseudonocardiales</taxon>
        <taxon>Pseudonocardiaceae</taxon>
        <taxon>Lentzea</taxon>
    </lineage>
</organism>